<dbReference type="Pfam" id="PF17654">
    <property type="entry name" value="Trnau1ap"/>
    <property type="match status" value="1"/>
</dbReference>
<dbReference type="SUPFAM" id="SSF54928">
    <property type="entry name" value="RNA-binding domain, RBD"/>
    <property type="match status" value="1"/>
</dbReference>
<dbReference type="FunFam" id="3.30.70.330:FF:000166">
    <property type="entry name" value="Trna selenocysteine 1-associated protein 1"/>
    <property type="match status" value="1"/>
</dbReference>
<reference evidence="14 15" key="1">
    <citation type="submission" date="2020-06" db="EMBL/GenBank/DDBJ databases">
        <authorList>
            <consortium name="Wellcome Sanger Institute Data Sharing"/>
        </authorList>
    </citation>
    <scope>NUCLEOTIDE SEQUENCE [LARGE SCALE GENOMIC DNA]</scope>
</reference>
<keyword evidence="15" id="KW-1185">Reference proteome</keyword>
<dbReference type="GeneTree" id="ENSGT00940000156139"/>
<dbReference type="InterPro" id="IPR012677">
    <property type="entry name" value="Nucleotide-bd_a/b_plait_sf"/>
</dbReference>
<dbReference type="PANTHER" id="PTHR37457:SF2">
    <property type="entry name" value="TRNA SELENOCYSTEINE 1-ASSOCIATED PROTEIN 1"/>
    <property type="match status" value="1"/>
</dbReference>
<comment type="similarity">
    <text evidence="3">Belongs to the RRM TRSPAP family.</text>
</comment>
<evidence type="ECO:0000256" key="6">
    <source>
        <dbReference type="ARBA" id="ARBA00022737"/>
    </source>
</evidence>
<dbReference type="AlphaFoldDB" id="A0AAY4EEF8"/>
<evidence type="ECO:0000256" key="2">
    <source>
        <dbReference type="ARBA" id="ARBA00004496"/>
    </source>
</evidence>
<comment type="subcellular location">
    <subcellularLocation>
        <location evidence="2">Cytoplasm</location>
    </subcellularLocation>
    <subcellularLocation>
        <location evidence="1">Nucleus</location>
    </subcellularLocation>
</comment>
<feature type="domain" description="RRM" evidence="13">
    <location>
        <begin position="93"/>
        <end position="172"/>
    </location>
</feature>
<keyword evidence="5" id="KW-0963">Cytoplasm</keyword>
<dbReference type="Pfam" id="PF00076">
    <property type="entry name" value="RRM_1"/>
    <property type="match status" value="2"/>
</dbReference>
<dbReference type="InterPro" id="IPR035979">
    <property type="entry name" value="RBD_domain_sf"/>
</dbReference>
<dbReference type="GO" id="GO:0000049">
    <property type="term" value="F:tRNA binding"/>
    <property type="evidence" value="ECO:0007669"/>
    <property type="project" value="TreeGrafter"/>
</dbReference>
<reference evidence="14" key="3">
    <citation type="submission" date="2025-09" db="UniProtKB">
        <authorList>
            <consortium name="Ensembl"/>
        </authorList>
    </citation>
    <scope>IDENTIFICATION</scope>
</reference>
<dbReference type="InterPro" id="IPR000504">
    <property type="entry name" value="RRM_dom"/>
</dbReference>
<evidence type="ECO:0000313" key="14">
    <source>
        <dbReference type="Ensembl" id="ENSDCDP00010056007.1"/>
    </source>
</evidence>
<evidence type="ECO:0000256" key="8">
    <source>
        <dbReference type="ARBA" id="ARBA00022917"/>
    </source>
</evidence>
<dbReference type="SMART" id="SM00360">
    <property type="entry name" value="RRM"/>
    <property type="match status" value="2"/>
</dbReference>
<dbReference type="GO" id="GO:0005634">
    <property type="term" value="C:nucleus"/>
    <property type="evidence" value="ECO:0007669"/>
    <property type="project" value="UniProtKB-SubCell"/>
</dbReference>
<dbReference type="InterPro" id="IPR040434">
    <property type="entry name" value="TSAP1"/>
</dbReference>
<name>A0AAY4EEF8_9TELE</name>
<evidence type="ECO:0000256" key="7">
    <source>
        <dbReference type="ARBA" id="ARBA00022884"/>
    </source>
</evidence>
<dbReference type="Ensembl" id="ENSDCDT00010066635.1">
    <property type="protein sequence ID" value="ENSDCDP00010056007.1"/>
    <property type="gene ID" value="ENSDCDG00010032008.1"/>
</dbReference>
<keyword evidence="6" id="KW-0677">Repeat</keyword>
<evidence type="ECO:0000256" key="4">
    <source>
        <dbReference type="ARBA" id="ARBA00016598"/>
    </source>
</evidence>
<gene>
    <name evidence="14" type="primary">trnau1apa</name>
</gene>
<evidence type="ECO:0000256" key="12">
    <source>
        <dbReference type="PROSITE-ProRule" id="PRU00176"/>
    </source>
</evidence>
<dbReference type="GO" id="GO:0005737">
    <property type="term" value="C:cytoplasm"/>
    <property type="evidence" value="ECO:0007669"/>
    <property type="project" value="UniProtKB-SubCell"/>
</dbReference>
<organism evidence="14 15">
    <name type="scientific">Denticeps clupeoides</name>
    <name type="common">denticle herring</name>
    <dbReference type="NCBI Taxonomy" id="299321"/>
    <lineage>
        <taxon>Eukaryota</taxon>
        <taxon>Metazoa</taxon>
        <taxon>Chordata</taxon>
        <taxon>Craniata</taxon>
        <taxon>Vertebrata</taxon>
        <taxon>Euteleostomi</taxon>
        <taxon>Actinopterygii</taxon>
        <taxon>Neopterygii</taxon>
        <taxon>Teleostei</taxon>
        <taxon>Clupei</taxon>
        <taxon>Clupeiformes</taxon>
        <taxon>Denticipitoidei</taxon>
        <taxon>Denticipitidae</taxon>
        <taxon>Denticeps</taxon>
    </lineage>
</organism>
<proteinExistence type="inferred from homology"/>
<evidence type="ECO:0000256" key="10">
    <source>
        <dbReference type="ARBA" id="ARBA00033477"/>
    </source>
</evidence>
<protein>
    <recommendedName>
        <fullName evidence="4">tRNA selenocysteine 1-associated protein 1</fullName>
    </recommendedName>
    <alternativeName>
        <fullName evidence="10">tRNA selenocysteine-associated protein 1</fullName>
    </alternativeName>
</protein>
<evidence type="ECO:0000256" key="9">
    <source>
        <dbReference type="ARBA" id="ARBA00023242"/>
    </source>
</evidence>
<evidence type="ECO:0000259" key="13">
    <source>
        <dbReference type="PROSITE" id="PS50102"/>
    </source>
</evidence>
<dbReference type="GO" id="GO:0001514">
    <property type="term" value="P:selenocysteine incorporation"/>
    <property type="evidence" value="ECO:0007669"/>
    <property type="project" value="TreeGrafter"/>
</dbReference>
<evidence type="ECO:0000313" key="15">
    <source>
        <dbReference type="Proteomes" id="UP000694580"/>
    </source>
</evidence>
<accession>A0AAY4EEF8</accession>
<dbReference type="Proteomes" id="UP000694580">
    <property type="component" value="Chromosome 20"/>
</dbReference>
<sequence>GPVNMSSLWMGNLQPYMDEMFVIRAFATMGESVVGVRLIRSKVTGDVAGYGFVELVDEATVERCLRKVNGKPLPGATPVSDLVPSGRRAVGLYSLFVGDLSPDVDDGMLYEFFCHLFPSCRSGMVVLDNKGHSKGCGFVQFLSQREQKRALSECQGIVGLGTKALRLSTALNYTNNKTSQENPAGTPYLMTHYSQLYPNYYPYVNPDWSFSQYTHLQNTPTQVHILPRATGRPDISLLPKMGFNWLFFRFVHRSDPNPQLDVTEANRKFMDQSEELYDALIDCYWQPPESWYGVTCTVSCSLPEPIPSEEEYGNGFSL</sequence>
<dbReference type="PANTHER" id="PTHR37457">
    <property type="entry name" value="TRNA SELENOCYSTEINE 1-ASSOCIATED PROTEIN 1-RELATED"/>
    <property type="match status" value="1"/>
</dbReference>
<evidence type="ECO:0000256" key="11">
    <source>
        <dbReference type="ARBA" id="ARBA00055746"/>
    </source>
</evidence>
<dbReference type="FunFam" id="3.30.70.330:FF:000159">
    <property type="entry name" value="tRNA selenocysteine 1-associated protein 1"/>
    <property type="match status" value="1"/>
</dbReference>
<comment type="function">
    <text evidence="11">Involved in the early steps of selenocysteine biosynthesis and tRNA(Sec) charging to the later steps resulting in the cotranslational incorporation of selenocysteine into selenoproteins.</text>
</comment>
<reference evidence="14" key="2">
    <citation type="submission" date="2025-08" db="UniProtKB">
        <authorList>
            <consortium name="Ensembl"/>
        </authorList>
    </citation>
    <scope>IDENTIFICATION</scope>
</reference>
<evidence type="ECO:0000256" key="3">
    <source>
        <dbReference type="ARBA" id="ARBA00008920"/>
    </source>
</evidence>
<dbReference type="Gene3D" id="3.30.70.330">
    <property type="match status" value="2"/>
</dbReference>
<keyword evidence="9" id="KW-0539">Nucleus</keyword>
<keyword evidence="7 12" id="KW-0694">RNA-binding</keyword>
<evidence type="ECO:0000256" key="1">
    <source>
        <dbReference type="ARBA" id="ARBA00004123"/>
    </source>
</evidence>
<evidence type="ECO:0000256" key="5">
    <source>
        <dbReference type="ARBA" id="ARBA00022490"/>
    </source>
</evidence>
<keyword evidence="8" id="KW-0648">Protein biosynthesis</keyword>
<dbReference type="PROSITE" id="PS50102">
    <property type="entry name" value="RRM"/>
    <property type="match status" value="2"/>
</dbReference>
<dbReference type="InterPro" id="IPR041085">
    <property type="entry name" value="TSAP1_C"/>
</dbReference>
<feature type="domain" description="RRM" evidence="13">
    <location>
        <begin position="6"/>
        <end position="88"/>
    </location>
</feature>